<comment type="similarity">
    <text evidence="4">Belongs to the FliW family.</text>
</comment>
<protein>
    <recommendedName>
        <fullName evidence="4">Flagellar assembly factor FliW</fullName>
    </recommendedName>
</protein>
<keyword evidence="2 4" id="KW-1005">Bacterial flagellum biogenesis</keyword>
<keyword evidence="6" id="KW-1185">Reference proteome</keyword>
<dbReference type="HAMAP" id="MF_01185">
    <property type="entry name" value="FliW"/>
    <property type="match status" value="1"/>
</dbReference>
<reference evidence="6" key="1">
    <citation type="submission" date="2017-03" db="EMBL/GenBank/DDBJ databases">
        <title>Bacillus sp. V-88(T) DSM27956, whole genome shotgun sequencing project.</title>
        <authorList>
            <person name="Dastager S.G."/>
            <person name="Neurgaonkar P.S."/>
            <person name="Dharne M.S."/>
        </authorList>
    </citation>
    <scope>NUCLEOTIDE SEQUENCE [LARGE SCALE GENOMIC DNA]</scope>
    <source>
        <strain evidence="6">DSM 25145</strain>
    </source>
</reference>
<dbReference type="PANTHER" id="PTHR39190">
    <property type="entry name" value="FLAGELLAR ASSEMBLY FACTOR FLIW"/>
    <property type="match status" value="1"/>
</dbReference>
<comment type="subcellular location">
    <subcellularLocation>
        <location evidence="4">Cytoplasm</location>
    </subcellularLocation>
</comment>
<gene>
    <name evidence="4" type="primary">fliW</name>
    <name evidence="5" type="ORF">B1B05_05690</name>
</gene>
<dbReference type="PANTHER" id="PTHR39190:SF1">
    <property type="entry name" value="FLAGELLAR ASSEMBLY FACTOR FLIW"/>
    <property type="match status" value="1"/>
</dbReference>
<evidence type="ECO:0000256" key="2">
    <source>
        <dbReference type="ARBA" id="ARBA00022795"/>
    </source>
</evidence>
<dbReference type="Pfam" id="PF02623">
    <property type="entry name" value="FliW"/>
    <property type="match status" value="1"/>
</dbReference>
<evidence type="ECO:0000313" key="5">
    <source>
        <dbReference type="EMBL" id="OXS79262.1"/>
    </source>
</evidence>
<dbReference type="EMBL" id="MWSK01000002">
    <property type="protein sequence ID" value="OXS79262.1"/>
    <property type="molecule type" value="Genomic_DNA"/>
</dbReference>
<dbReference type="InterPro" id="IPR024046">
    <property type="entry name" value="Flagellar_assmbl_FliW_dom_sf"/>
</dbReference>
<dbReference type="InterPro" id="IPR003775">
    <property type="entry name" value="Flagellar_assembly_factor_FliW"/>
</dbReference>
<evidence type="ECO:0000313" key="6">
    <source>
        <dbReference type="Proteomes" id="UP000215545"/>
    </source>
</evidence>
<comment type="subunit">
    <text evidence="4">Interacts with translational regulator CsrA and flagellin(s).</text>
</comment>
<dbReference type="Gene3D" id="2.30.290.10">
    <property type="entry name" value="BH3618-like"/>
    <property type="match status" value="1"/>
</dbReference>
<evidence type="ECO:0000256" key="1">
    <source>
        <dbReference type="ARBA" id="ARBA00022490"/>
    </source>
</evidence>
<keyword evidence="5" id="KW-0282">Flagellum</keyword>
<keyword evidence="5" id="KW-0966">Cell projection</keyword>
<evidence type="ECO:0000256" key="4">
    <source>
        <dbReference type="HAMAP-Rule" id="MF_01185"/>
    </source>
</evidence>
<keyword evidence="3 4" id="KW-0810">Translation regulation</keyword>
<dbReference type="Proteomes" id="UP000215545">
    <property type="component" value="Unassembled WGS sequence"/>
</dbReference>
<name>A0ABX4EBK1_9BACI</name>
<organism evidence="5 6">
    <name type="scientific">Domibacillus enclensis</name>
    <dbReference type="NCBI Taxonomy" id="1017273"/>
    <lineage>
        <taxon>Bacteria</taxon>
        <taxon>Bacillati</taxon>
        <taxon>Bacillota</taxon>
        <taxon>Bacilli</taxon>
        <taxon>Bacillales</taxon>
        <taxon>Bacillaceae</taxon>
        <taxon>Domibacillus</taxon>
    </lineage>
</organism>
<sequence>MINVKIQTKYHGEKQIEQEDILSFPAGIPGFENEKKFVLLAFPDNSVFYALQSTETPHVSFVVTDPFSFFIDYNVKIDDATIDALTIETEQDVTLLSILTVREPFEETTANLQAPIVINKRTHSGRQLILTGTPYETRHSLFQAKEA</sequence>
<evidence type="ECO:0000256" key="3">
    <source>
        <dbReference type="ARBA" id="ARBA00022845"/>
    </source>
</evidence>
<comment type="caution">
    <text evidence="5">The sequence shown here is derived from an EMBL/GenBank/DDBJ whole genome shotgun (WGS) entry which is preliminary data.</text>
</comment>
<proteinExistence type="inferred from homology"/>
<comment type="function">
    <text evidence="4">Acts as an anti-CsrA protein, binds CsrA and prevents it from repressing translation of its target genes, one of which is flagellin. Binds to flagellin and participates in the assembly of the flagellum.</text>
</comment>
<keyword evidence="4" id="KW-0143">Chaperone</keyword>
<dbReference type="NCBIfam" id="NF009793">
    <property type="entry name" value="PRK13285.1-1"/>
    <property type="match status" value="1"/>
</dbReference>
<keyword evidence="5" id="KW-0969">Cilium</keyword>
<dbReference type="SUPFAM" id="SSF141457">
    <property type="entry name" value="BH3618-like"/>
    <property type="match status" value="1"/>
</dbReference>
<accession>A0ABX4EBK1</accession>
<keyword evidence="1 4" id="KW-0963">Cytoplasm</keyword>